<dbReference type="EMBL" id="KY744566">
    <property type="protein sequence ID" value="ARB10928.1"/>
    <property type="molecule type" value="Genomic_DNA"/>
</dbReference>
<evidence type="ECO:0000313" key="2">
    <source>
        <dbReference type="Proteomes" id="UP000244377"/>
    </source>
</evidence>
<reference evidence="1 2" key="1">
    <citation type="submission" date="2017-03" db="EMBL/GenBank/DDBJ databases">
        <authorList>
            <person name="Afonso C.L."/>
            <person name="Miller P.J."/>
            <person name="Scott M.A."/>
            <person name="Spackman E."/>
            <person name="Goraichik I."/>
            <person name="Dimitrov K.M."/>
            <person name="Suarez D.L."/>
            <person name="Swayne D.E."/>
        </authorList>
    </citation>
    <scope>NUCLEOTIDE SEQUENCE [LARGE SCALE GENOMIC DNA]</scope>
</reference>
<organism evidence="1 2">
    <name type="scientific">Pectobacterium phage POP72</name>
    <dbReference type="NCBI Taxonomy" id="1965269"/>
    <lineage>
        <taxon>Viruses</taxon>
        <taxon>Duplodnaviria</taxon>
        <taxon>Heunggongvirae</taxon>
        <taxon>Uroviricota</taxon>
        <taxon>Caudoviricetes</taxon>
        <taxon>Autographivirales</taxon>
        <taxon>Autosignataviridae</taxon>
        <taxon>Molineuxvirinae</taxon>
        <taxon>Axomammavirus</taxon>
        <taxon>Axomammavirus PP1</taxon>
    </lineage>
</organism>
<evidence type="ECO:0000313" key="1">
    <source>
        <dbReference type="EMBL" id="ARB10928.1"/>
    </source>
</evidence>
<name>A0A2R2V0R9_9CAUD</name>
<dbReference type="Proteomes" id="UP000244377">
    <property type="component" value="Genome"/>
</dbReference>
<gene>
    <name evidence="1" type="ORF">POP72_012</name>
</gene>
<sequence length="76" mass="9339">MARTYRIKTMTMQSGRVVHIPQYKWLCFWISLKEYTLYDEHVIQCKEMRDAKAYIQFDKERIARDTKKDTTYTEVH</sequence>
<proteinExistence type="predicted"/>
<accession>A0A2R2V0R9</accession>
<protein>
    <submittedName>
        <fullName evidence="1">Uncharacterized protein</fullName>
    </submittedName>
</protein>